<dbReference type="RefSeq" id="WP_124302032.1">
    <property type="nucleotide sequence ID" value="NZ_CP027750.1"/>
</dbReference>
<evidence type="ECO:0000313" key="2">
    <source>
        <dbReference type="Proteomes" id="UP000280455"/>
    </source>
</evidence>
<proteinExistence type="predicted"/>
<evidence type="ECO:0000313" key="1">
    <source>
        <dbReference type="EMBL" id="AZE31593.1"/>
    </source>
</evidence>
<dbReference type="AlphaFoldDB" id="A0AAD1E7W5"/>
<reference evidence="1 2" key="1">
    <citation type="submission" date="2018-03" db="EMBL/GenBank/DDBJ databases">
        <title>Diversity of phytobeneficial traits revealed by whole-genome analysis of worldwide-isolated phenazine-producing Pseudomonas spp.</title>
        <authorList>
            <person name="Biessy A."/>
            <person name="Novinscak A."/>
            <person name="Blom J."/>
            <person name="Leger G."/>
            <person name="Thomashow L.S."/>
            <person name="Cazorla F.M."/>
            <person name="Josic D."/>
            <person name="Filion M."/>
        </authorList>
    </citation>
    <scope>NUCLEOTIDE SEQUENCE [LARGE SCALE GENOMIC DNA]</scope>
    <source>
        <strain evidence="1 2">ChPhzS24</strain>
    </source>
</reference>
<sequence>MRPIFQNLTPETLANVDDQLSNNEVSGNEEIRDFFIDELGLTAEQADAAVALRPRYMGQIFLIGKSPLFLENAVAFDPRAKSSKSGSRRP</sequence>
<gene>
    <name evidence="1" type="ORF">C4K07_4830</name>
</gene>
<dbReference type="EMBL" id="CP027750">
    <property type="protein sequence ID" value="AZE31593.1"/>
    <property type="molecule type" value="Genomic_DNA"/>
</dbReference>
<organism evidence="1 2">
    <name type="scientific">Pseudomonas chlororaphis subsp. aureofaciens</name>
    <dbReference type="NCBI Taxonomy" id="587851"/>
    <lineage>
        <taxon>Bacteria</taxon>
        <taxon>Pseudomonadati</taxon>
        <taxon>Pseudomonadota</taxon>
        <taxon>Gammaproteobacteria</taxon>
        <taxon>Pseudomonadales</taxon>
        <taxon>Pseudomonadaceae</taxon>
        <taxon>Pseudomonas</taxon>
    </lineage>
</organism>
<dbReference type="Proteomes" id="UP000280455">
    <property type="component" value="Chromosome"/>
</dbReference>
<protein>
    <submittedName>
        <fullName evidence="1">Uncharacterized protein</fullName>
    </submittedName>
</protein>
<accession>A0AAD1E7W5</accession>
<name>A0AAD1E7W5_9PSED</name>